<keyword evidence="4" id="KW-1185">Reference proteome</keyword>
<proteinExistence type="predicted"/>
<gene>
    <name evidence="3" type="ORF">VQ03_06640</name>
</gene>
<sequence>METNRPVETPTAARQGAKGRPVLYVLLGSLALLAVAMVALLGWNGANAPKDYASQSQDASRQQITGSPNGSGGTSSANSSGVPAGNPAYPAPAEPKSTGSTNSSTTNK</sequence>
<protein>
    <submittedName>
        <fullName evidence="3">Uncharacterized protein</fullName>
    </submittedName>
</protein>
<dbReference type="EMBL" id="LABZ01000037">
    <property type="protein sequence ID" value="KMO43747.1"/>
    <property type="molecule type" value="Genomic_DNA"/>
</dbReference>
<organism evidence="3 4">
    <name type="scientific">Methylobacterium tarhaniae</name>
    <dbReference type="NCBI Taxonomy" id="1187852"/>
    <lineage>
        <taxon>Bacteria</taxon>
        <taxon>Pseudomonadati</taxon>
        <taxon>Pseudomonadota</taxon>
        <taxon>Alphaproteobacteria</taxon>
        <taxon>Hyphomicrobiales</taxon>
        <taxon>Methylobacteriaceae</taxon>
        <taxon>Methylobacterium</taxon>
    </lineage>
</organism>
<feature type="compositionally biased region" description="Low complexity" evidence="1">
    <location>
        <begin position="97"/>
        <end position="108"/>
    </location>
</feature>
<keyword evidence="2" id="KW-0812">Transmembrane</keyword>
<reference evidence="3 4" key="1">
    <citation type="submission" date="2015-03" db="EMBL/GenBank/DDBJ databases">
        <title>Genome sequencing of Methylobacterium tarhaniae DSM 25844.</title>
        <authorList>
            <person name="Chaudhry V."/>
            <person name="Patil P.B."/>
        </authorList>
    </citation>
    <scope>NUCLEOTIDE SEQUENCE [LARGE SCALE GENOMIC DNA]</scope>
    <source>
        <strain evidence="3 4">DSM 25844</strain>
    </source>
</reference>
<dbReference type="RefSeq" id="WP_048450083.1">
    <property type="nucleotide sequence ID" value="NZ_JBNNPJ010000001.1"/>
</dbReference>
<name>A0A0J6TD04_9HYPH</name>
<feature type="transmembrane region" description="Helical" evidence="2">
    <location>
        <begin position="21"/>
        <end position="43"/>
    </location>
</feature>
<keyword evidence="2" id="KW-1133">Transmembrane helix</keyword>
<dbReference type="PATRIC" id="fig|1187852.3.peg.4702"/>
<feature type="compositionally biased region" description="Polar residues" evidence="1">
    <location>
        <begin position="53"/>
        <end position="64"/>
    </location>
</feature>
<keyword evidence="2" id="KW-0472">Membrane</keyword>
<dbReference type="AlphaFoldDB" id="A0A0J6TD04"/>
<evidence type="ECO:0000313" key="4">
    <source>
        <dbReference type="Proteomes" id="UP000036449"/>
    </source>
</evidence>
<evidence type="ECO:0000256" key="1">
    <source>
        <dbReference type="SAM" id="MobiDB-lite"/>
    </source>
</evidence>
<dbReference type="Proteomes" id="UP000036449">
    <property type="component" value="Unassembled WGS sequence"/>
</dbReference>
<comment type="caution">
    <text evidence="3">The sequence shown here is derived from an EMBL/GenBank/DDBJ whole genome shotgun (WGS) entry which is preliminary data.</text>
</comment>
<feature type="region of interest" description="Disordered" evidence="1">
    <location>
        <begin position="47"/>
        <end position="108"/>
    </location>
</feature>
<accession>A0A0J6TD04</accession>
<evidence type="ECO:0000313" key="3">
    <source>
        <dbReference type="EMBL" id="KMO43747.1"/>
    </source>
</evidence>
<evidence type="ECO:0000256" key="2">
    <source>
        <dbReference type="SAM" id="Phobius"/>
    </source>
</evidence>